<dbReference type="EMBL" id="KB573888">
    <property type="protein sequence ID" value="EMP27065.1"/>
    <property type="molecule type" value="Genomic_DNA"/>
</dbReference>
<evidence type="ECO:0000313" key="2">
    <source>
        <dbReference type="Proteomes" id="UP000031443"/>
    </source>
</evidence>
<protein>
    <submittedName>
        <fullName evidence="1">Uncharacterized protein</fullName>
    </submittedName>
</protein>
<reference evidence="2" key="1">
    <citation type="journal article" date="2013" name="Nat. Genet.">
        <title>The draft genomes of soft-shell turtle and green sea turtle yield insights into the development and evolution of the turtle-specific body plan.</title>
        <authorList>
            <person name="Wang Z."/>
            <person name="Pascual-Anaya J."/>
            <person name="Zadissa A."/>
            <person name="Li W."/>
            <person name="Niimura Y."/>
            <person name="Huang Z."/>
            <person name="Li C."/>
            <person name="White S."/>
            <person name="Xiong Z."/>
            <person name="Fang D."/>
            <person name="Wang B."/>
            <person name="Ming Y."/>
            <person name="Chen Y."/>
            <person name="Zheng Y."/>
            <person name="Kuraku S."/>
            <person name="Pignatelli M."/>
            <person name="Herrero J."/>
            <person name="Beal K."/>
            <person name="Nozawa M."/>
            <person name="Li Q."/>
            <person name="Wang J."/>
            <person name="Zhang H."/>
            <person name="Yu L."/>
            <person name="Shigenobu S."/>
            <person name="Wang J."/>
            <person name="Liu J."/>
            <person name="Flicek P."/>
            <person name="Searle S."/>
            <person name="Wang J."/>
            <person name="Kuratani S."/>
            <person name="Yin Y."/>
            <person name="Aken B."/>
            <person name="Zhang G."/>
            <person name="Irie N."/>
        </authorList>
    </citation>
    <scope>NUCLEOTIDE SEQUENCE [LARGE SCALE GENOMIC DNA]</scope>
</reference>
<name>M7AVJ8_CHEMY</name>
<keyword evidence="2" id="KW-1185">Reference proteome</keyword>
<proteinExistence type="predicted"/>
<organism evidence="1 2">
    <name type="scientific">Chelonia mydas</name>
    <name type="common">Green sea-turtle</name>
    <name type="synonym">Chelonia agassizi</name>
    <dbReference type="NCBI Taxonomy" id="8469"/>
    <lineage>
        <taxon>Eukaryota</taxon>
        <taxon>Metazoa</taxon>
        <taxon>Chordata</taxon>
        <taxon>Craniata</taxon>
        <taxon>Vertebrata</taxon>
        <taxon>Euteleostomi</taxon>
        <taxon>Archelosauria</taxon>
        <taxon>Testudinata</taxon>
        <taxon>Testudines</taxon>
        <taxon>Cryptodira</taxon>
        <taxon>Durocryptodira</taxon>
        <taxon>Americhelydia</taxon>
        <taxon>Chelonioidea</taxon>
        <taxon>Cheloniidae</taxon>
        <taxon>Chelonia</taxon>
    </lineage>
</organism>
<evidence type="ECO:0000313" key="1">
    <source>
        <dbReference type="EMBL" id="EMP27065.1"/>
    </source>
</evidence>
<accession>M7AVJ8</accession>
<dbReference type="AlphaFoldDB" id="M7AVJ8"/>
<sequence length="102" mass="10781">MLDLAFSVIPLSPYALAVTRPSVYSSIPGNGADKEPGNLPAQVHLLKQANDTCSSSAAVDLVDSSKLPSAQSLSEVGTQSDIGDHFRLFRRVERAKALANAE</sequence>
<dbReference type="Proteomes" id="UP000031443">
    <property type="component" value="Unassembled WGS sequence"/>
</dbReference>
<gene>
    <name evidence="1" type="ORF">UY3_15820</name>
</gene>